<evidence type="ECO:0000313" key="3">
    <source>
        <dbReference type="Proteomes" id="UP000545761"/>
    </source>
</evidence>
<reference evidence="2 3" key="1">
    <citation type="submission" date="2020-07" db="EMBL/GenBank/DDBJ databases">
        <title>Streptomyces isolated from Indian soil.</title>
        <authorList>
            <person name="Mandal S."/>
            <person name="Maiti P.K."/>
        </authorList>
    </citation>
    <scope>NUCLEOTIDE SEQUENCE [LARGE SCALE GENOMIC DNA]</scope>
    <source>
        <strain evidence="2 3">PSKA28</strain>
    </source>
</reference>
<keyword evidence="1" id="KW-1133">Transmembrane helix</keyword>
<protein>
    <submittedName>
        <fullName evidence="2">Uncharacterized protein</fullName>
    </submittedName>
</protein>
<dbReference type="EMBL" id="JACEHE010000039">
    <property type="protein sequence ID" value="MBA2951132.1"/>
    <property type="molecule type" value="Genomic_DNA"/>
</dbReference>
<sequence length="99" mass="10928">MSGLPFVAPWLVLLSALWAMLPLLYLRQRRAGTVIAVSHLTATLAITQPWTENWYWDDGSRLILVLGQGTLIALGRLVFELSPLGARRHPVGPGPQTRS</sequence>
<name>A0A7W0DTU6_9ACTN</name>
<gene>
    <name evidence="2" type="ORF">H1D24_36645</name>
</gene>
<evidence type="ECO:0000313" key="2">
    <source>
        <dbReference type="EMBL" id="MBA2951132.1"/>
    </source>
</evidence>
<accession>A0A7W0DTU6</accession>
<feature type="transmembrane region" description="Helical" evidence="1">
    <location>
        <begin position="6"/>
        <end position="26"/>
    </location>
</feature>
<keyword evidence="1" id="KW-0472">Membrane</keyword>
<proteinExistence type="predicted"/>
<keyword evidence="1" id="KW-0812">Transmembrane</keyword>
<dbReference type="RefSeq" id="WP_181662053.1">
    <property type="nucleotide sequence ID" value="NZ_JACEHE010000039.1"/>
</dbReference>
<organism evidence="2 3">
    <name type="scientific">Streptomyces himalayensis subsp. himalayensis</name>
    <dbReference type="NCBI Taxonomy" id="2756131"/>
    <lineage>
        <taxon>Bacteria</taxon>
        <taxon>Bacillati</taxon>
        <taxon>Actinomycetota</taxon>
        <taxon>Actinomycetes</taxon>
        <taxon>Kitasatosporales</taxon>
        <taxon>Streptomycetaceae</taxon>
        <taxon>Streptomyces</taxon>
        <taxon>Streptomyces himalayensis</taxon>
    </lineage>
</organism>
<dbReference type="AlphaFoldDB" id="A0A7W0DTU6"/>
<evidence type="ECO:0000256" key="1">
    <source>
        <dbReference type="SAM" id="Phobius"/>
    </source>
</evidence>
<dbReference type="Proteomes" id="UP000545761">
    <property type="component" value="Unassembled WGS sequence"/>
</dbReference>
<comment type="caution">
    <text evidence="2">The sequence shown here is derived from an EMBL/GenBank/DDBJ whole genome shotgun (WGS) entry which is preliminary data.</text>
</comment>